<comment type="caution">
    <text evidence="1">The sequence shown here is derived from an EMBL/GenBank/DDBJ whole genome shotgun (WGS) entry which is preliminary data.</text>
</comment>
<gene>
    <name evidence="1" type="ORF">O6P43_021833</name>
</gene>
<organism evidence="1 2">
    <name type="scientific">Quillaja saponaria</name>
    <name type="common">Soap bark tree</name>
    <dbReference type="NCBI Taxonomy" id="32244"/>
    <lineage>
        <taxon>Eukaryota</taxon>
        <taxon>Viridiplantae</taxon>
        <taxon>Streptophyta</taxon>
        <taxon>Embryophyta</taxon>
        <taxon>Tracheophyta</taxon>
        <taxon>Spermatophyta</taxon>
        <taxon>Magnoliopsida</taxon>
        <taxon>eudicotyledons</taxon>
        <taxon>Gunneridae</taxon>
        <taxon>Pentapetalae</taxon>
        <taxon>rosids</taxon>
        <taxon>fabids</taxon>
        <taxon>Fabales</taxon>
        <taxon>Quillajaceae</taxon>
        <taxon>Quillaja</taxon>
    </lineage>
</organism>
<dbReference type="Proteomes" id="UP001163823">
    <property type="component" value="Chromosome 9"/>
</dbReference>
<keyword evidence="2" id="KW-1185">Reference proteome</keyword>
<evidence type="ECO:0000313" key="1">
    <source>
        <dbReference type="EMBL" id="KAJ7955204.1"/>
    </source>
</evidence>
<dbReference type="AlphaFoldDB" id="A0AAD7LBT5"/>
<reference evidence="1" key="1">
    <citation type="journal article" date="2023" name="Science">
        <title>Elucidation of the pathway for biosynthesis of saponin adjuvants from the soapbark tree.</title>
        <authorList>
            <person name="Reed J."/>
            <person name="Orme A."/>
            <person name="El-Demerdash A."/>
            <person name="Owen C."/>
            <person name="Martin L.B.B."/>
            <person name="Misra R.C."/>
            <person name="Kikuchi S."/>
            <person name="Rejzek M."/>
            <person name="Martin A.C."/>
            <person name="Harkess A."/>
            <person name="Leebens-Mack J."/>
            <person name="Louveau T."/>
            <person name="Stephenson M.J."/>
            <person name="Osbourn A."/>
        </authorList>
    </citation>
    <scope>NUCLEOTIDE SEQUENCE</scope>
    <source>
        <strain evidence="1">S10</strain>
    </source>
</reference>
<dbReference type="EMBL" id="JARAOO010000009">
    <property type="protein sequence ID" value="KAJ7955204.1"/>
    <property type="molecule type" value="Genomic_DNA"/>
</dbReference>
<sequence>MESIIVNKLYYKLRCSESSGARVCSVTRACNQRWSFSICYLAAGPAVKQKAPMGDTHLVVRRHKAESPLDNGKISEEDTISYTDSEVEGIFIVEEKSQGDVIHKVVIRHSFVCKGNSLSILVKVSKPRGAAGGGGLNVEMEHNYNRKNSGSFFGGKQIMPFQVNPFRSAKSNDGGCFGETEEVSYGVPGMEGLLVMDKSGLHGSNSVGHNFRIFRSAVIRHNYGTKDDGVSIIVEIRSKDEGLSVVVKPTVFIGGRSILVEPASYKSDEVDKYDSDHGNLVPFPFGKGKLPQLQYVCEAAKPRSNFYYDSPIGSRYPPWRYNFSNRGQQNLRGLVNSSGYTSGLGNNSVYFNFFQ</sequence>
<evidence type="ECO:0000313" key="2">
    <source>
        <dbReference type="Proteomes" id="UP001163823"/>
    </source>
</evidence>
<dbReference type="KEGG" id="qsa:O6P43_021833"/>
<protein>
    <submittedName>
        <fullName evidence="1">Uncharacterized protein</fullName>
    </submittedName>
</protein>
<name>A0AAD7LBT5_QUISA</name>
<proteinExistence type="predicted"/>
<accession>A0AAD7LBT5</accession>